<dbReference type="EMBL" id="CABVGX010000001">
    <property type="protein sequence ID" value="VVM40337.1"/>
    <property type="molecule type" value="Genomic_DNA"/>
</dbReference>
<dbReference type="InterPro" id="IPR050266">
    <property type="entry name" value="AB_hydrolase_sf"/>
</dbReference>
<name>A0A5E6PGM6_PSEFL</name>
<reference evidence="2 3" key="1">
    <citation type="submission" date="2019-09" db="EMBL/GenBank/DDBJ databases">
        <authorList>
            <person name="Chandra G."/>
            <person name="Truman W A."/>
        </authorList>
    </citation>
    <scope>NUCLEOTIDE SEQUENCE [LARGE SCALE GENOMIC DNA]</scope>
    <source>
        <strain evidence="2">PS645</strain>
    </source>
</reference>
<dbReference type="EC" id="3.1.1.3" evidence="2"/>
<sequence length="318" mass="35821">MLLLLAALAVFVAWSWLSYPAIGYWLYDLSMAAEARLYRLHKIVVPISEMTVSTWQGGPYEASSSVLMLHGYSADKNLWLRFARHFVGTYRVIIPDIAGHGETGFKAGGGYDIPLQAKRMIQLLDVCGVEKVHVIGNSMGGYMAAWLAATYPDRIASVALIDPAGVTAPETSDLERHLAKGHNPFLIHSREEFRQFYEMTMAQPPWVPGVVLDAVAQRYQRSREELEEIFRDFRASPPMEPRLAEIKCPALLVWGRKDRLIDVSSISVWSKGIEDLRVEVLEGIGHMPMVEDPSGTASLYREFLASRRLESPQDQRMR</sequence>
<dbReference type="GO" id="GO:0016020">
    <property type="term" value="C:membrane"/>
    <property type="evidence" value="ECO:0007669"/>
    <property type="project" value="TreeGrafter"/>
</dbReference>
<dbReference type="OrthoDB" id="2086224at2"/>
<evidence type="ECO:0000259" key="1">
    <source>
        <dbReference type="Pfam" id="PF00561"/>
    </source>
</evidence>
<dbReference type="PRINTS" id="PR00111">
    <property type="entry name" value="ABHYDROLASE"/>
</dbReference>
<dbReference type="GO" id="GO:0047372">
    <property type="term" value="F:monoacylglycerol lipase activity"/>
    <property type="evidence" value="ECO:0007669"/>
    <property type="project" value="TreeGrafter"/>
</dbReference>
<dbReference type="SUPFAM" id="SSF53474">
    <property type="entry name" value="alpha/beta-Hydrolases"/>
    <property type="match status" value="1"/>
</dbReference>
<dbReference type="Gene3D" id="3.40.50.1820">
    <property type="entry name" value="alpha/beta hydrolase"/>
    <property type="match status" value="1"/>
</dbReference>
<dbReference type="RefSeq" id="WP_150578760.1">
    <property type="nucleotide sequence ID" value="NZ_CABVGX010000001.1"/>
</dbReference>
<evidence type="ECO:0000313" key="2">
    <source>
        <dbReference type="EMBL" id="VVM40337.1"/>
    </source>
</evidence>
<dbReference type="GO" id="GO:0004806">
    <property type="term" value="F:triacylglycerol lipase activity"/>
    <property type="evidence" value="ECO:0007669"/>
    <property type="project" value="UniProtKB-EC"/>
</dbReference>
<dbReference type="Pfam" id="PF00561">
    <property type="entry name" value="Abhydrolase_1"/>
    <property type="match status" value="1"/>
</dbReference>
<dbReference type="PANTHER" id="PTHR43798">
    <property type="entry name" value="MONOACYLGLYCEROL LIPASE"/>
    <property type="match status" value="1"/>
</dbReference>
<dbReference type="AlphaFoldDB" id="A0A5E6PGM6"/>
<feature type="domain" description="AB hydrolase-1" evidence="1">
    <location>
        <begin position="66"/>
        <end position="293"/>
    </location>
</feature>
<proteinExistence type="predicted"/>
<protein>
    <submittedName>
        <fullName evidence="2">Lipase 1</fullName>
        <ecNumber evidence="2">3.1.1.3</ecNumber>
    </submittedName>
</protein>
<keyword evidence="2" id="KW-0378">Hydrolase</keyword>
<gene>
    <name evidence="2" type="primary">lip1</name>
    <name evidence="2" type="ORF">PS645_00242</name>
</gene>
<dbReference type="PRINTS" id="PR00412">
    <property type="entry name" value="EPOXHYDRLASE"/>
</dbReference>
<dbReference type="PANTHER" id="PTHR43798:SF5">
    <property type="entry name" value="MONOACYLGLYCEROL LIPASE ABHD6"/>
    <property type="match status" value="1"/>
</dbReference>
<dbReference type="Proteomes" id="UP000325607">
    <property type="component" value="Unassembled WGS sequence"/>
</dbReference>
<dbReference type="GO" id="GO:0046464">
    <property type="term" value="P:acylglycerol catabolic process"/>
    <property type="evidence" value="ECO:0007669"/>
    <property type="project" value="TreeGrafter"/>
</dbReference>
<dbReference type="InterPro" id="IPR029058">
    <property type="entry name" value="AB_hydrolase_fold"/>
</dbReference>
<organism evidence="2 3">
    <name type="scientific">Pseudomonas fluorescens</name>
    <dbReference type="NCBI Taxonomy" id="294"/>
    <lineage>
        <taxon>Bacteria</taxon>
        <taxon>Pseudomonadati</taxon>
        <taxon>Pseudomonadota</taxon>
        <taxon>Gammaproteobacteria</taxon>
        <taxon>Pseudomonadales</taxon>
        <taxon>Pseudomonadaceae</taxon>
        <taxon>Pseudomonas</taxon>
    </lineage>
</organism>
<accession>A0A5E6PGM6</accession>
<dbReference type="InterPro" id="IPR000639">
    <property type="entry name" value="Epox_hydrolase-like"/>
</dbReference>
<evidence type="ECO:0000313" key="3">
    <source>
        <dbReference type="Proteomes" id="UP000325607"/>
    </source>
</evidence>
<dbReference type="InterPro" id="IPR000073">
    <property type="entry name" value="AB_hydrolase_1"/>
</dbReference>